<dbReference type="InterPro" id="IPR027417">
    <property type="entry name" value="P-loop_NTPase"/>
</dbReference>
<dbReference type="Gene3D" id="1.10.287.380">
    <property type="entry name" value="Valyl-tRNA synthetase, C-terminal domain"/>
    <property type="match status" value="1"/>
</dbReference>
<dbReference type="InterPro" id="IPR017871">
    <property type="entry name" value="ABC_transporter-like_CS"/>
</dbReference>
<evidence type="ECO:0000256" key="9">
    <source>
        <dbReference type="ARBA" id="ARBA00049360"/>
    </source>
</evidence>
<protein>
    <recommendedName>
        <fullName evidence="11">ATP-binding protein Uup</fullName>
        <ecNumber evidence="11">3.6.1.-</ecNumber>
    </recommendedName>
</protein>
<feature type="binding site" evidence="11">
    <location>
        <begin position="36"/>
        <end position="43"/>
    </location>
    <ligand>
        <name>ATP</name>
        <dbReference type="ChEBI" id="CHEBI:30616"/>
        <label>1</label>
    </ligand>
</feature>
<dbReference type="InterPro" id="IPR003593">
    <property type="entry name" value="AAA+_ATPase"/>
</dbReference>
<evidence type="ECO:0000259" key="12">
    <source>
        <dbReference type="PROSITE" id="PS50893"/>
    </source>
</evidence>
<dbReference type="Proteomes" id="UP000216101">
    <property type="component" value="Unassembled WGS sequence"/>
</dbReference>
<evidence type="ECO:0000256" key="1">
    <source>
        <dbReference type="ARBA" id="ARBA00022490"/>
    </source>
</evidence>
<dbReference type="STRING" id="1209072.GCA_000766945_00764"/>
<evidence type="ECO:0000313" key="14">
    <source>
        <dbReference type="Proteomes" id="UP000216101"/>
    </source>
</evidence>
<dbReference type="GO" id="GO:0016887">
    <property type="term" value="F:ATP hydrolysis activity"/>
    <property type="evidence" value="ECO:0007669"/>
    <property type="project" value="UniProtKB-UniRule"/>
</dbReference>
<evidence type="ECO:0000256" key="5">
    <source>
        <dbReference type="ARBA" id="ARBA00022801"/>
    </source>
</evidence>
<reference evidence="14" key="1">
    <citation type="submission" date="2017-05" db="EMBL/GenBank/DDBJ databases">
        <authorList>
            <person name="Barney B.M."/>
        </authorList>
    </citation>
    <scope>NUCLEOTIDE SEQUENCE [LARGE SCALE GENOMIC DNA]</scope>
    <source>
        <strain evidence="14">PSBB022</strain>
    </source>
</reference>
<dbReference type="GO" id="GO:0043022">
    <property type="term" value="F:ribosome binding"/>
    <property type="evidence" value="ECO:0007669"/>
    <property type="project" value="UniProtKB-UniRule"/>
</dbReference>
<keyword evidence="7 11" id="KW-0238">DNA-binding</keyword>
<dbReference type="FunFam" id="3.40.50.300:FF:000309">
    <property type="entry name" value="ABC transporter ATP-binding protein"/>
    <property type="match status" value="1"/>
</dbReference>
<gene>
    <name evidence="11" type="primary">uup</name>
    <name evidence="13" type="ORF">CBP51_17945</name>
</gene>
<dbReference type="InterPro" id="IPR032781">
    <property type="entry name" value="ABC_tran_Xtn"/>
</dbReference>
<dbReference type="FunFam" id="3.40.50.300:FF:000011">
    <property type="entry name" value="Putative ABC transporter ATP-binding component"/>
    <property type="match status" value="1"/>
</dbReference>
<evidence type="ECO:0000256" key="3">
    <source>
        <dbReference type="ARBA" id="ARBA00022741"/>
    </source>
</evidence>
<dbReference type="PANTHER" id="PTHR42855:SF1">
    <property type="entry name" value="ABC TRANSPORTER DOMAIN-CONTAINING PROTEIN"/>
    <property type="match status" value="1"/>
</dbReference>
<evidence type="ECO:0000256" key="8">
    <source>
        <dbReference type="ARBA" id="ARBA00023204"/>
    </source>
</evidence>
<accession>A0A266Q6M1</accession>
<organism evidence="13 14">
    <name type="scientific">Cellvibrio mixtus</name>
    <dbReference type="NCBI Taxonomy" id="39650"/>
    <lineage>
        <taxon>Bacteria</taxon>
        <taxon>Pseudomonadati</taxon>
        <taxon>Pseudomonadota</taxon>
        <taxon>Gammaproteobacteria</taxon>
        <taxon>Cellvibrionales</taxon>
        <taxon>Cellvibrionaceae</taxon>
        <taxon>Cellvibrio</taxon>
    </lineage>
</organism>
<dbReference type="SMART" id="SM00382">
    <property type="entry name" value="AAA"/>
    <property type="match status" value="2"/>
</dbReference>
<sequence length="640" mass="71442">MSLIKIEKAGLSYGLQVLLDGVDLTIERGQRLCLIGRNGTGKSSLLKVIAGEVDLDKGDVIRQTGIRVARLEQDLPEADDRLVFDAVAAGAQGIGELLAEYRAISHSADISDSQLERMTQLQQKIEANDGWSLQQKVEEIISRLDLPADRYMRELSGGWRRRVALARALVLEPDVLLLDEPTNHLDIAAIEWLEKQLLNFNGALVFITHDRSLLQALATHIAELDRGHLRYWEGDYTSFLVYREQALADEARHNELFDKKLAQEEVWIRQGIKARRTRNEGRVRALKALRETRSERRELVGKANFTLASSGDSGKLVADLVDVSYAYGDKVIVKNFSTRIMRGDRIGLVGANGAGKSTLLKLILGELEPQSGSVKLGTNLQIAYFDQLRDQLDLNKNAVDNIAEGREFIDIDGKSKHIFSYLSDFLFSGERARTPLRALSGGERNRVLLAKLFSKSANLLVLDEPTNDLDVETLELLEDILTEYPGTLLLVSHDRAFLNNIVSSVIAFEGRGNVLEYVGGYDDWIRQGGKWTQADELPAAETTAPVPVAQPLVAATETPKAPAKLKKLSYKFQKEFDELPHKIEQWEAKVEALAAITSAADFYSQPAAIVEQKLQELAAAQQQLDECFERWAELEDMQQE</sequence>
<keyword evidence="5 11" id="KW-0378">Hydrolase</keyword>
<keyword evidence="8 11" id="KW-0234">DNA repair</keyword>
<feature type="binding site" evidence="11">
    <location>
        <begin position="350"/>
        <end position="357"/>
    </location>
    <ligand>
        <name>ATP</name>
        <dbReference type="ChEBI" id="CHEBI:30616"/>
        <label>2</label>
    </ligand>
</feature>
<dbReference type="GO" id="GO:0003677">
    <property type="term" value="F:DNA binding"/>
    <property type="evidence" value="ECO:0007669"/>
    <property type="project" value="UniProtKB-UniRule"/>
</dbReference>
<dbReference type="GO" id="GO:0005737">
    <property type="term" value="C:cytoplasm"/>
    <property type="evidence" value="ECO:0007669"/>
    <property type="project" value="UniProtKB-SubCell"/>
</dbReference>
<dbReference type="InterPro" id="IPR003439">
    <property type="entry name" value="ABC_transporter-like_ATP-bd"/>
</dbReference>
<dbReference type="Pfam" id="PF16326">
    <property type="entry name" value="ABC_tran_CTD"/>
    <property type="match status" value="1"/>
</dbReference>
<dbReference type="InterPro" id="IPR037118">
    <property type="entry name" value="Val-tRNA_synth_C_sf"/>
</dbReference>
<evidence type="ECO:0000256" key="11">
    <source>
        <dbReference type="HAMAP-Rule" id="MF_00848"/>
    </source>
</evidence>
<evidence type="ECO:0000256" key="4">
    <source>
        <dbReference type="ARBA" id="ARBA00022763"/>
    </source>
</evidence>
<keyword evidence="4 11" id="KW-0227">DNA damage</keyword>
<keyword evidence="3 11" id="KW-0547">Nucleotide-binding</keyword>
<keyword evidence="11" id="KW-0175">Coiled coil</keyword>
<dbReference type="HAMAP" id="MF_00848">
    <property type="entry name" value="Uup"/>
    <property type="match status" value="1"/>
</dbReference>
<dbReference type="PANTHER" id="PTHR42855">
    <property type="entry name" value="ABC TRANSPORTER ATP-BINDING SUBUNIT"/>
    <property type="match status" value="1"/>
</dbReference>
<name>A0A266Q6M1_9GAMM</name>
<proteinExistence type="inferred from homology"/>
<evidence type="ECO:0000256" key="7">
    <source>
        <dbReference type="ARBA" id="ARBA00023125"/>
    </source>
</evidence>
<dbReference type="PROSITE" id="PS50893">
    <property type="entry name" value="ABC_TRANSPORTER_2"/>
    <property type="match status" value="2"/>
</dbReference>
<feature type="coiled-coil region" evidence="11">
    <location>
        <begin position="610"/>
        <end position="637"/>
    </location>
</feature>
<keyword evidence="14" id="KW-1185">Reference proteome</keyword>
<dbReference type="Pfam" id="PF00005">
    <property type="entry name" value="ABC_tran"/>
    <property type="match status" value="2"/>
</dbReference>
<dbReference type="InterPro" id="IPR032524">
    <property type="entry name" value="ABC_tran_C"/>
</dbReference>
<dbReference type="EC" id="3.6.1.-" evidence="11"/>
<dbReference type="SUPFAM" id="SSF52540">
    <property type="entry name" value="P-loop containing nucleoside triphosphate hydrolases"/>
    <property type="match status" value="2"/>
</dbReference>
<dbReference type="CDD" id="cd03221">
    <property type="entry name" value="ABCF_EF-3"/>
    <property type="match status" value="2"/>
</dbReference>
<keyword evidence="2 11" id="KW-0677">Repeat</keyword>
<comment type="function">
    <text evidence="11">Probably plays a role in ribosome assembly or function. May be involved in resolution of branched DNA intermediates that result from template switching in postreplication gaps. Binds DNA and has ATPase activity.</text>
</comment>
<evidence type="ECO:0000256" key="6">
    <source>
        <dbReference type="ARBA" id="ARBA00022840"/>
    </source>
</evidence>
<dbReference type="RefSeq" id="WP_094985970.1">
    <property type="nucleotide sequence ID" value="NZ_NHNI01000002.1"/>
</dbReference>
<dbReference type="EMBL" id="NHNI01000002">
    <property type="protein sequence ID" value="OZY85031.1"/>
    <property type="molecule type" value="Genomic_DNA"/>
</dbReference>
<feature type="domain" description="ABC transporter" evidence="12">
    <location>
        <begin position="1"/>
        <end position="251"/>
    </location>
</feature>
<evidence type="ECO:0000256" key="2">
    <source>
        <dbReference type="ARBA" id="ARBA00022737"/>
    </source>
</evidence>
<keyword evidence="6 11" id="KW-0067">ATP-binding</keyword>
<comment type="similarity">
    <text evidence="10 11">Belongs to the ABC transporter superfamily. ABCF family. Uup subfamily.</text>
</comment>
<comment type="subcellular location">
    <subcellularLocation>
        <location evidence="11">Cytoplasm</location>
    </subcellularLocation>
    <text evidence="11">Associates with ribosomes.</text>
</comment>
<keyword evidence="1 11" id="KW-0963">Cytoplasm</keyword>
<comment type="catalytic activity">
    <reaction evidence="9 11">
        <text>ATP + H2O = ADP + phosphate + H(+)</text>
        <dbReference type="Rhea" id="RHEA:13065"/>
        <dbReference type="ChEBI" id="CHEBI:15377"/>
        <dbReference type="ChEBI" id="CHEBI:15378"/>
        <dbReference type="ChEBI" id="CHEBI:30616"/>
        <dbReference type="ChEBI" id="CHEBI:43474"/>
        <dbReference type="ChEBI" id="CHEBI:456216"/>
    </reaction>
</comment>
<comment type="caution">
    <text evidence="13">The sequence shown here is derived from an EMBL/GenBank/DDBJ whole genome shotgun (WGS) entry which is preliminary data.</text>
</comment>
<dbReference type="InterPro" id="IPR051309">
    <property type="entry name" value="ABCF_ATPase"/>
</dbReference>
<dbReference type="Gene3D" id="3.40.50.300">
    <property type="entry name" value="P-loop containing nucleotide triphosphate hydrolases"/>
    <property type="match status" value="2"/>
</dbReference>
<dbReference type="GO" id="GO:0006281">
    <property type="term" value="P:DNA repair"/>
    <property type="evidence" value="ECO:0007669"/>
    <property type="project" value="UniProtKB-KW"/>
</dbReference>
<dbReference type="PROSITE" id="PS00211">
    <property type="entry name" value="ABC_TRANSPORTER_1"/>
    <property type="match status" value="2"/>
</dbReference>
<evidence type="ECO:0000313" key="13">
    <source>
        <dbReference type="EMBL" id="OZY85031.1"/>
    </source>
</evidence>
<dbReference type="Pfam" id="PF12848">
    <property type="entry name" value="ABC_tran_Xtn"/>
    <property type="match status" value="1"/>
</dbReference>
<feature type="domain" description="ABC transporter" evidence="12">
    <location>
        <begin position="318"/>
        <end position="536"/>
    </location>
</feature>
<dbReference type="InterPro" id="IPR043686">
    <property type="entry name" value="Uup"/>
</dbReference>
<evidence type="ECO:0000256" key="10">
    <source>
        <dbReference type="ARBA" id="ARBA00061478"/>
    </source>
</evidence>
<dbReference type="AlphaFoldDB" id="A0A266Q6M1"/>
<dbReference type="GO" id="GO:0005524">
    <property type="term" value="F:ATP binding"/>
    <property type="evidence" value="ECO:0007669"/>
    <property type="project" value="UniProtKB-UniRule"/>
</dbReference>